<keyword evidence="3" id="KW-1185">Reference proteome</keyword>
<dbReference type="GeneID" id="92028257"/>
<dbReference type="Proteomes" id="UP001360953">
    <property type="component" value="Unassembled WGS sequence"/>
</dbReference>
<feature type="region of interest" description="Disordered" evidence="1">
    <location>
        <begin position="1"/>
        <end position="28"/>
    </location>
</feature>
<dbReference type="EMBL" id="JBBPEH010000005">
    <property type="protein sequence ID" value="KAK7538278.1"/>
    <property type="molecule type" value="Genomic_DNA"/>
</dbReference>
<feature type="compositionally biased region" description="Acidic residues" evidence="1">
    <location>
        <begin position="110"/>
        <end position="123"/>
    </location>
</feature>
<evidence type="ECO:0000313" key="3">
    <source>
        <dbReference type="Proteomes" id="UP001360953"/>
    </source>
</evidence>
<evidence type="ECO:0000313" key="2">
    <source>
        <dbReference type="EMBL" id="KAK7538278.1"/>
    </source>
</evidence>
<feature type="compositionally biased region" description="Low complexity" evidence="1">
    <location>
        <begin position="155"/>
        <end position="165"/>
    </location>
</feature>
<evidence type="ECO:0000256" key="1">
    <source>
        <dbReference type="SAM" id="MobiDB-lite"/>
    </source>
</evidence>
<dbReference type="RefSeq" id="XP_066655965.1">
    <property type="nucleotide sequence ID" value="XM_066795351.1"/>
</dbReference>
<feature type="region of interest" description="Disordered" evidence="1">
    <location>
        <begin position="65"/>
        <end position="215"/>
    </location>
</feature>
<accession>A0ABR1LUC0</accession>
<feature type="compositionally biased region" description="Polar residues" evidence="1">
    <location>
        <begin position="15"/>
        <end position="28"/>
    </location>
</feature>
<sequence length="215" mass="23291">MAHLLTRPSRDAHTTAVNLQSSRQSIPTTEERYLQLSKQAKTVAEVERLENAWLTFTAHRARCETSGTNGINSEEDDVVKAEEEIKAEPGTPETRETPKIDSSLFRTGASEDDPVCIDSDNDGETTTRLDEPSSSSASSGSHSSLSNTLTNAATFSSSRSFSSKSAQPATTSSVDAMDGLRTGDGRFKKSTRRRPVVLDTDDDESMTPSDNSRTP</sequence>
<protein>
    <submittedName>
        <fullName evidence="2">Uncharacterized protein</fullName>
    </submittedName>
</protein>
<organism evidence="2 3">
    <name type="scientific">Phyllosticta citribraziliensis</name>
    <dbReference type="NCBI Taxonomy" id="989973"/>
    <lineage>
        <taxon>Eukaryota</taxon>
        <taxon>Fungi</taxon>
        <taxon>Dikarya</taxon>
        <taxon>Ascomycota</taxon>
        <taxon>Pezizomycotina</taxon>
        <taxon>Dothideomycetes</taxon>
        <taxon>Dothideomycetes incertae sedis</taxon>
        <taxon>Botryosphaeriales</taxon>
        <taxon>Phyllostictaceae</taxon>
        <taxon>Phyllosticta</taxon>
    </lineage>
</organism>
<feature type="compositionally biased region" description="Basic and acidic residues" evidence="1">
    <location>
        <begin position="78"/>
        <end position="99"/>
    </location>
</feature>
<gene>
    <name evidence="2" type="ORF">J3D65DRAFT_322275</name>
</gene>
<comment type="caution">
    <text evidence="2">The sequence shown here is derived from an EMBL/GenBank/DDBJ whole genome shotgun (WGS) entry which is preliminary data.</text>
</comment>
<name>A0ABR1LUC0_9PEZI</name>
<feature type="compositionally biased region" description="Polar residues" evidence="1">
    <location>
        <begin position="206"/>
        <end position="215"/>
    </location>
</feature>
<proteinExistence type="predicted"/>
<feature type="compositionally biased region" description="Low complexity" evidence="1">
    <location>
        <begin position="133"/>
        <end position="146"/>
    </location>
</feature>
<reference evidence="2 3" key="1">
    <citation type="submission" date="2024-04" db="EMBL/GenBank/DDBJ databases">
        <title>Phyllosticta paracitricarpa is synonymous to the EU quarantine fungus P. citricarpa based on phylogenomic analyses.</title>
        <authorList>
            <consortium name="Lawrence Berkeley National Laboratory"/>
            <person name="Van ingen-buijs V.A."/>
            <person name="Van westerhoven A.C."/>
            <person name="Haridas S."/>
            <person name="Skiadas P."/>
            <person name="Martin F."/>
            <person name="Groenewald J.Z."/>
            <person name="Crous P.W."/>
            <person name="Seidl M.F."/>
        </authorList>
    </citation>
    <scope>NUCLEOTIDE SEQUENCE [LARGE SCALE GENOMIC DNA]</scope>
    <source>
        <strain evidence="2 3">CPC 17464</strain>
    </source>
</reference>